<accession>A0ABQ6HFU2</accession>
<comment type="caution">
    <text evidence="1">The sequence shown here is derived from an EMBL/GenBank/DDBJ whole genome shotgun (WGS) entry which is preliminary data.</text>
</comment>
<dbReference type="EMBL" id="BSSV01000006">
    <property type="protein sequence ID" value="GLX86360.1"/>
    <property type="molecule type" value="Genomic_DNA"/>
</dbReference>
<gene>
    <name evidence="1" type="ORF">tloyanaT_26130</name>
</gene>
<organism evidence="1 2">
    <name type="scientific">Thalassotalea loyana</name>
    <dbReference type="NCBI Taxonomy" id="280483"/>
    <lineage>
        <taxon>Bacteria</taxon>
        <taxon>Pseudomonadati</taxon>
        <taxon>Pseudomonadota</taxon>
        <taxon>Gammaproteobacteria</taxon>
        <taxon>Alteromonadales</taxon>
        <taxon>Colwelliaceae</taxon>
        <taxon>Thalassotalea</taxon>
    </lineage>
</organism>
<protein>
    <submittedName>
        <fullName evidence="1">Uncharacterized protein</fullName>
    </submittedName>
</protein>
<evidence type="ECO:0000313" key="1">
    <source>
        <dbReference type="EMBL" id="GLX86360.1"/>
    </source>
</evidence>
<reference evidence="1 2" key="1">
    <citation type="submission" date="2023-03" db="EMBL/GenBank/DDBJ databases">
        <title>Thalassotalea loyana LMG 22536T draft genome sequence.</title>
        <authorList>
            <person name="Sawabe T."/>
        </authorList>
    </citation>
    <scope>NUCLEOTIDE SEQUENCE [LARGE SCALE GENOMIC DNA]</scope>
    <source>
        <strain evidence="1 2">LMG 22536</strain>
    </source>
</reference>
<name>A0ABQ6HFU2_9GAMM</name>
<dbReference type="Proteomes" id="UP001157134">
    <property type="component" value="Unassembled WGS sequence"/>
</dbReference>
<dbReference type="RefSeq" id="WP_284299336.1">
    <property type="nucleotide sequence ID" value="NZ_BSSV01000006.1"/>
</dbReference>
<evidence type="ECO:0000313" key="2">
    <source>
        <dbReference type="Proteomes" id="UP001157134"/>
    </source>
</evidence>
<sequence>MTTKPYTAAQKRLLSALARVLVQQDIETNCIKPSFEKHSDKPFKAGSYMESYFKQDPEAKRAWNALKRATQKYHQELAQGLKVHND</sequence>
<proteinExistence type="predicted"/>
<keyword evidence="2" id="KW-1185">Reference proteome</keyword>